<evidence type="ECO:0000256" key="1">
    <source>
        <dbReference type="SAM" id="MobiDB-lite"/>
    </source>
</evidence>
<reference evidence="3 4" key="1">
    <citation type="journal article" date="2018" name="Mol. Biol. Evol.">
        <title>Broad Genomic Sampling Reveals a Smut Pathogenic Ancestry of the Fungal Clade Ustilaginomycotina.</title>
        <authorList>
            <person name="Kijpornyongpan T."/>
            <person name="Mondo S.J."/>
            <person name="Barry K."/>
            <person name="Sandor L."/>
            <person name="Lee J."/>
            <person name="Lipzen A."/>
            <person name="Pangilinan J."/>
            <person name="LaButti K."/>
            <person name="Hainaut M."/>
            <person name="Henrissat B."/>
            <person name="Grigoriev I.V."/>
            <person name="Spatafora J.W."/>
            <person name="Aime M.C."/>
        </authorList>
    </citation>
    <scope>NUCLEOTIDE SEQUENCE [LARGE SCALE GENOMIC DNA]</scope>
    <source>
        <strain evidence="3 4">MCA 4198</strain>
    </source>
</reference>
<gene>
    <name evidence="3" type="ORF">FA10DRAFT_230047</name>
</gene>
<evidence type="ECO:0000313" key="3">
    <source>
        <dbReference type="EMBL" id="PWN90758.1"/>
    </source>
</evidence>
<dbReference type="InParanoid" id="A0A316YQ20"/>
<dbReference type="RefSeq" id="XP_025377956.1">
    <property type="nucleotide sequence ID" value="XM_025518810.1"/>
</dbReference>
<dbReference type="OrthoDB" id="5959761at2759"/>
<dbReference type="Gene3D" id="3.20.20.80">
    <property type="entry name" value="Glycosidases"/>
    <property type="match status" value="1"/>
</dbReference>
<dbReference type="PANTHER" id="PTHR34154:SF14">
    <property type="entry name" value="ASL1-LIKE GLYCOSYL HYDROLASE CATALYTIC DOMAIN-CONTAINING PROTEIN"/>
    <property type="match status" value="1"/>
</dbReference>
<feature type="region of interest" description="Disordered" evidence="1">
    <location>
        <begin position="1"/>
        <end position="20"/>
    </location>
</feature>
<feature type="domain" description="Asl1-like glycosyl hydrolase catalytic" evidence="2">
    <location>
        <begin position="1"/>
        <end position="163"/>
    </location>
</feature>
<dbReference type="GeneID" id="37040726"/>
<proteinExistence type="predicted"/>
<dbReference type="Proteomes" id="UP000245768">
    <property type="component" value="Unassembled WGS sequence"/>
</dbReference>
<dbReference type="SUPFAM" id="SSF51445">
    <property type="entry name" value="(Trans)glycosidases"/>
    <property type="match status" value="1"/>
</dbReference>
<name>A0A316YQ20_9BASI</name>
<dbReference type="PANTHER" id="PTHR34154">
    <property type="entry name" value="ALKALI-SENSITIVE LINKAGE PROTEIN 1"/>
    <property type="match status" value="1"/>
</dbReference>
<feature type="non-terminal residue" evidence="3">
    <location>
        <position position="1"/>
    </location>
</feature>
<dbReference type="STRING" id="215250.A0A316YQ20"/>
<dbReference type="InterPro" id="IPR017853">
    <property type="entry name" value="GH"/>
</dbReference>
<organism evidence="3 4">
    <name type="scientific">Acaromyces ingoldii</name>
    <dbReference type="NCBI Taxonomy" id="215250"/>
    <lineage>
        <taxon>Eukaryota</taxon>
        <taxon>Fungi</taxon>
        <taxon>Dikarya</taxon>
        <taxon>Basidiomycota</taxon>
        <taxon>Ustilaginomycotina</taxon>
        <taxon>Exobasidiomycetes</taxon>
        <taxon>Exobasidiales</taxon>
        <taxon>Cryptobasidiaceae</taxon>
        <taxon>Acaromyces</taxon>
    </lineage>
</organism>
<protein>
    <recommendedName>
        <fullName evidence="2">Asl1-like glycosyl hydrolase catalytic domain-containing protein</fullName>
    </recommendedName>
</protein>
<evidence type="ECO:0000259" key="2">
    <source>
        <dbReference type="Pfam" id="PF11790"/>
    </source>
</evidence>
<accession>A0A316YQ20</accession>
<dbReference type="InterPro" id="IPR024655">
    <property type="entry name" value="Asl1_glyco_hydro_catalytic"/>
</dbReference>
<dbReference type="GO" id="GO:0071966">
    <property type="term" value="P:fungal-type cell wall polysaccharide metabolic process"/>
    <property type="evidence" value="ECO:0007669"/>
    <property type="project" value="TreeGrafter"/>
</dbReference>
<dbReference type="InterPro" id="IPR053183">
    <property type="entry name" value="ASL1"/>
</dbReference>
<dbReference type="Pfam" id="PF11790">
    <property type="entry name" value="Glyco_hydro_cc"/>
    <property type="match status" value="1"/>
</dbReference>
<sequence length="182" mass="20366">GFNEPDFTGDGSSGPISPPEAAKAWEQWIAPHKRAGSVLLSPSCALQQNEKWMGPFLKAVTTQPDYINVHIFKDKAEKIKETLNHFRRYGKKMWITELACTNYENGQHKRCSQDETNDFLNGVVEILENDPDVFAYSWSDADNGESCKLTQGDDGGALTKTGQLLKAAYSRFGHNKRDLPNN</sequence>
<dbReference type="GO" id="GO:0009277">
    <property type="term" value="C:fungal-type cell wall"/>
    <property type="evidence" value="ECO:0007669"/>
    <property type="project" value="TreeGrafter"/>
</dbReference>
<evidence type="ECO:0000313" key="4">
    <source>
        <dbReference type="Proteomes" id="UP000245768"/>
    </source>
</evidence>
<keyword evidence="4" id="KW-1185">Reference proteome</keyword>
<dbReference type="AlphaFoldDB" id="A0A316YQ20"/>
<dbReference type="EMBL" id="KZ819636">
    <property type="protein sequence ID" value="PWN90758.1"/>
    <property type="molecule type" value="Genomic_DNA"/>
</dbReference>